<evidence type="ECO:0000313" key="1">
    <source>
        <dbReference type="EMBL" id="KAK0724904.1"/>
    </source>
</evidence>
<evidence type="ECO:0000313" key="2">
    <source>
        <dbReference type="Proteomes" id="UP001172102"/>
    </source>
</evidence>
<sequence length="85" mass="9355">MLPQGLVAWLPSLCHQTPAHGVTQPIITTLTSPDSPSPDSQRSELPRVTVLARWHGEYPIHSILTILDTRSSFSNEANLAWSTSH</sequence>
<organism evidence="1 2">
    <name type="scientific">Lasiosphaeris hirsuta</name>
    <dbReference type="NCBI Taxonomy" id="260670"/>
    <lineage>
        <taxon>Eukaryota</taxon>
        <taxon>Fungi</taxon>
        <taxon>Dikarya</taxon>
        <taxon>Ascomycota</taxon>
        <taxon>Pezizomycotina</taxon>
        <taxon>Sordariomycetes</taxon>
        <taxon>Sordariomycetidae</taxon>
        <taxon>Sordariales</taxon>
        <taxon>Lasiosphaeriaceae</taxon>
        <taxon>Lasiosphaeris</taxon>
    </lineage>
</organism>
<keyword evidence="2" id="KW-1185">Reference proteome</keyword>
<dbReference type="Proteomes" id="UP001172102">
    <property type="component" value="Unassembled WGS sequence"/>
</dbReference>
<protein>
    <submittedName>
        <fullName evidence="1">Uncharacterized protein</fullName>
    </submittedName>
</protein>
<reference evidence="1" key="1">
    <citation type="submission" date="2023-06" db="EMBL/GenBank/DDBJ databases">
        <title>Genome-scale phylogeny and comparative genomics of the fungal order Sordariales.</title>
        <authorList>
            <consortium name="Lawrence Berkeley National Laboratory"/>
            <person name="Hensen N."/>
            <person name="Bonometti L."/>
            <person name="Westerberg I."/>
            <person name="Brannstrom I.O."/>
            <person name="Guillou S."/>
            <person name="Cros-Aarteil S."/>
            <person name="Calhoun S."/>
            <person name="Haridas S."/>
            <person name="Kuo A."/>
            <person name="Mondo S."/>
            <person name="Pangilinan J."/>
            <person name="Riley R."/>
            <person name="Labutti K."/>
            <person name="Andreopoulos B."/>
            <person name="Lipzen A."/>
            <person name="Chen C."/>
            <person name="Yanf M."/>
            <person name="Daum C."/>
            <person name="Ng V."/>
            <person name="Clum A."/>
            <person name="Steindorff A."/>
            <person name="Ohm R."/>
            <person name="Martin F."/>
            <person name="Silar P."/>
            <person name="Natvig D."/>
            <person name="Lalanne C."/>
            <person name="Gautier V."/>
            <person name="Ament-Velasquez S.L."/>
            <person name="Kruys A."/>
            <person name="Hutchinson M.I."/>
            <person name="Powell A.J."/>
            <person name="Barry K."/>
            <person name="Miller A.N."/>
            <person name="Grigoriev I.V."/>
            <person name="Debuchy R."/>
            <person name="Gladieux P."/>
            <person name="Thoren M.H."/>
            <person name="Johannesson H."/>
        </authorList>
    </citation>
    <scope>NUCLEOTIDE SEQUENCE</scope>
    <source>
        <strain evidence="1">SMH4607-1</strain>
    </source>
</reference>
<proteinExistence type="predicted"/>
<comment type="caution">
    <text evidence="1">The sequence shown here is derived from an EMBL/GenBank/DDBJ whole genome shotgun (WGS) entry which is preliminary data.</text>
</comment>
<accession>A0AA40AZK3</accession>
<dbReference type="AlphaFoldDB" id="A0AA40AZK3"/>
<dbReference type="EMBL" id="JAUKUA010000002">
    <property type="protein sequence ID" value="KAK0724904.1"/>
    <property type="molecule type" value="Genomic_DNA"/>
</dbReference>
<gene>
    <name evidence="1" type="ORF">B0H67DRAFT_569104</name>
</gene>
<name>A0AA40AZK3_9PEZI</name>